<dbReference type="Proteomes" id="UP000054549">
    <property type="component" value="Unassembled WGS sequence"/>
</dbReference>
<name>A0A0C2XLZ6_AMAMK</name>
<evidence type="ECO:0000313" key="1">
    <source>
        <dbReference type="EMBL" id="KIL70536.1"/>
    </source>
</evidence>
<dbReference type="InParanoid" id="A0A0C2XLZ6"/>
<accession>A0A0C2XLZ6</accession>
<dbReference type="EMBL" id="KN818224">
    <property type="protein sequence ID" value="KIL70536.1"/>
    <property type="molecule type" value="Genomic_DNA"/>
</dbReference>
<sequence>MPPTASGLIKRRRSNETPAATELVISSAGVVQRTSNLEAPIISLSGAHSAEILSCRFDPAGQNIAACSADKYFVLTDVLSQCQLRPYSEHILDLQRPSVHRTSLSLVSTDYTLTSSQENVSLAAGGALGTELVPTASDDKTVRFCDAGENEGNRSV</sequence>
<organism evidence="1 2">
    <name type="scientific">Amanita muscaria (strain Koide BX008)</name>
    <dbReference type="NCBI Taxonomy" id="946122"/>
    <lineage>
        <taxon>Eukaryota</taxon>
        <taxon>Fungi</taxon>
        <taxon>Dikarya</taxon>
        <taxon>Basidiomycota</taxon>
        <taxon>Agaricomycotina</taxon>
        <taxon>Agaricomycetes</taxon>
        <taxon>Agaricomycetidae</taxon>
        <taxon>Agaricales</taxon>
        <taxon>Pluteineae</taxon>
        <taxon>Amanitaceae</taxon>
        <taxon>Amanita</taxon>
    </lineage>
</organism>
<dbReference type="HOGENOM" id="CLU_1686098_0_0_1"/>
<dbReference type="Gene3D" id="2.130.10.10">
    <property type="entry name" value="YVTN repeat-like/Quinoprotein amine dehydrogenase"/>
    <property type="match status" value="1"/>
</dbReference>
<dbReference type="STRING" id="946122.A0A0C2XLZ6"/>
<dbReference type="SUPFAM" id="SSF50978">
    <property type="entry name" value="WD40 repeat-like"/>
    <property type="match status" value="1"/>
</dbReference>
<dbReference type="InterPro" id="IPR036322">
    <property type="entry name" value="WD40_repeat_dom_sf"/>
</dbReference>
<dbReference type="InterPro" id="IPR001680">
    <property type="entry name" value="WD40_rpt"/>
</dbReference>
<dbReference type="Pfam" id="PF00400">
    <property type="entry name" value="WD40"/>
    <property type="match status" value="1"/>
</dbReference>
<evidence type="ECO:0000313" key="2">
    <source>
        <dbReference type="Proteomes" id="UP000054549"/>
    </source>
</evidence>
<proteinExistence type="predicted"/>
<protein>
    <submittedName>
        <fullName evidence="1">Uncharacterized protein</fullName>
    </submittedName>
</protein>
<dbReference type="AlphaFoldDB" id="A0A0C2XLZ6"/>
<gene>
    <name evidence="1" type="ORF">M378DRAFT_7351</name>
</gene>
<dbReference type="InterPro" id="IPR015943">
    <property type="entry name" value="WD40/YVTN_repeat-like_dom_sf"/>
</dbReference>
<dbReference type="OrthoDB" id="1068471at2759"/>
<keyword evidence="2" id="KW-1185">Reference proteome</keyword>
<reference evidence="1 2" key="1">
    <citation type="submission" date="2014-04" db="EMBL/GenBank/DDBJ databases">
        <title>Evolutionary Origins and Diversification of the Mycorrhizal Mutualists.</title>
        <authorList>
            <consortium name="DOE Joint Genome Institute"/>
            <consortium name="Mycorrhizal Genomics Consortium"/>
            <person name="Kohler A."/>
            <person name="Kuo A."/>
            <person name="Nagy L.G."/>
            <person name="Floudas D."/>
            <person name="Copeland A."/>
            <person name="Barry K.W."/>
            <person name="Cichocki N."/>
            <person name="Veneault-Fourrey C."/>
            <person name="LaButti K."/>
            <person name="Lindquist E.A."/>
            <person name="Lipzen A."/>
            <person name="Lundell T."/>
            <person name="Morin E."/>
            <person name="Murat C."/>
            <person name="Riley R."/>
            <person name="Ohm R."/>
            <person name="Sun H."/>
            <person name="Tunlid A."/>
            <person name="Henrissat B."/>
            <person name="Grigoriev I.V."/>
            <person name="Hibbett D.S."/>
            <person name="Martin F."/>
        </authorList>
    </citation>
    <scope>NUCLEOTIDE SEQUENCE [LARGE SCALE GENOMIC DNA]</scope>
    <source>
        <strain evidence="1 2">Koide BX008</strain>
    </source>
</reference>